<name>A0A9P0D6H7_9CUCU</name>
<protein>
    <recommendedName>
        <fullName evidence="7">Chaoptin</fullName>
    </recommendedName>
</protein>
<dbReference type="EMBL" id="OV651819">
    <property type="protein sequence ID" value="CAH1112884.1"/>
    <property type="molecule type" value="Genomic_DNA"/>
</dbReference>
<dbReference type="InterPro" id="IPR001611">
    <property type="entry name" value="Leu-rich_rpt"/>
</dbReference>
<dbReference type="InterPro" id="IPR032675">
    <property type="entry name" value="LRR_dom_sf"/>
</dbReference>
<dbReference type="SMART" id="SM00364">
    <property type="entry name" value="LRR_BAC"/>
    <property type="match status" value="12"/>
</dbReference>
<sequence length="1246" mass="142602">MLLVWSILIVLFLRCSGLTSNNCGFNSMCTCSSGQHDLASRTIHTVSCLSVPFYKFPNLPEGSIGQLEVVGSRAAFLEAESLAGCQVQALVLTNNRLEHVADRAFSSSWKSLTSLDLSYNQLDSVPFVPLRESRSLEWINLHGNQIASLEGDWSHMENTVATLFLGENDIIEIPSDFSDHTSKNSRGLHRFKSLIWLNLDGNRIHKIHKRSLPTALQTISVSHNLIETFPIDLVATLPQLQWLYLRGNHIKMLPEHTFPKRLWMEKIDLGENFLKSLPKTPFNNTICIRDINLSSNDFRTITSESFDGLETRRIILSYNLIENLDVRAFSGLEDTLEYLDFDHNSLQHIPQAVSDLKSLKYLYLSSNSLIKISENAFDNFCHSLKALSLSGNRLTKVPWNTLSNCSKISHFNIASNEINEINEEDFSWGSNIRSLNMGNNHVTHIQTDVFSKLENLKELSLSFNPLRYMDKDTFSGLDKLENLELSFCLNPDIDIDDIFMSLKNLQWLSLDNNNLHAVPENLITPLVQLRYLNLESNKLHNLPKHFFQSNDELKEIRLSNNELRIIETGAFHHLPNLQTVTMHGNKIKHIQRESFTHLPLLNKIILSDNFITHISHDAFSNLPSLAHINLQGNFIKDVSFKFFTNITSPISLNLTKNRISFCTSDSRILNVETLDLSFNNLDTIPKCLEHTALLKKLLLDSNLISTLDHNAFMHLTSLEQLSLRNNKVVMISKKAFFGLQNLQILDLSNNSISQLHTNQFVNMPKLRILNLNENRLSYLPRDIFSNTLLEMLDLGVNFISVVPTSSIFDVGMTLRHLSMRSNNIEHIDITTFPDIQSLQYLDLSNNKLTILPDNVFTSLGLLQYLDLSYNPLRSNFKELFHYAQSLKYLDLSNSWIMDTPYFPLPNLVHLNLSHNLIETINKNSIQQLIKLKSIDLSFNAIEEVPAHLWNHLPNLKILNLSNNPIKELVADSFSGLTNLQELTLLNLKQLKKFESQSISELRVLSKLTIETWPKLNHFSDQLCNLFSNFDQLRVLKIYFHESRLDDQLLCITNRKIRHLEISGRNLKTVDKDAFARFVRNPDLVLKIHDTQIEDLPAGLFTNMFRISYLRIDLRYNMLTHLSPDMFYANTTSWRNVGTTLVSGGLLLSNNPFRCGCHLAWLGHWFRRWMRESVQSHTAPVETAMRMQQIIKEATCIDSSSGKVVPIVHLPPEDMSCHASALSKSTKTKSTSLLLLIIFVFYFGTLR</sequence>
<dbReference type="SUPFAM" id="SSF52058">
    <property type="entry name" value="L domain-like"/>
    <property type="match status" value="5"/>
</dbReference>
<dbReference type="PROSITE" id="PS51450">
    <property type="entry name" value="LRR"/>
    <property type="match status" value="11"/>
</dbReference>
<accession>A0A9P0D6H7</accession>
<evidence type="ECO:0000313" key="6">
    <source>
        <dbReference type="Proteomes" id="UP001153636"/>
    </source>
</evidence>
<dbReference type="AlphaFoldDB" id="A0A9P0D6H7"/>
<evidence type="ECO:0000256" key="4">
    <source>
        <dbReference type="SAM" id="SignalP"/>
    </source>
</evidence>
<keyword evidence="3" id="KW-0677">Repeat</keyword>
<dbReference type="GO" id="GO:0005615">
    <property type="term" value="C:extracellular space"/>
    <property type="evidence" value="ECO:0007669"/>
    <property type="project" value="TreeGrafter"/>
</dbReference>
<dbReference type="Proteomes" id="UP001153636">
    <property type="component" value="Chromosome 7"/>
</dbReference>
<gene>
    <name evidence="5" type="ORF">PSYICH_LOCUS13604</name>
</gene>
<keyword evidence="1" id="KW-0433">Leucine-rich repeat</keyword>
<dbReference type="InterPro" id="IPR050328">
    <property type="entry name" value="Dev_Immune_Receptor"/>
</dbReference>
<reference evidence="5" key="1">
    <citation type="submission" date="2022-01" db="EMBL/GenBank/DDBJ databases">
        <authorList>
            <person name="King R."/>
        </authorList>
    </citation>
    <scope>NUCLEOTIDE SEQUENCE</scope>
</reference>
<feature type="signal peptide" evidence="4">
    <location>
        <begin position="1"/>
        <end position="17"/>
    </location>
</feature>
<evidence type="ECO:0000313" key="5">
    <source>
        <dbReference type="EMBL" id="CAH1112884.1"/>
    </source>
</evidence>
<organism evidence="5 6">
    <name type="scientific">Psylliodes chrysocephalus</name>
    <dbReference type="NCBI Taxonomy" id="3402493"/>
    <lineage>
        <taxon>Eukaryota</taxon>
        <taxon>Metazoa</taxon>
        <taxon>Ecdysozoa</taxon>
        <taxon>Arthropoda</taxon>
        <taxon>Hexapoda</taxon>
        <taxon>Insecta</taxon>
        <taxon>Pterygota</taxon>
        <taxon>Neoptera</taxon>
        <taxon>Endopterygota</taxon>
        <taxon>Coleoptera</taxon>
        <taxon>Polyphaga</taxon>
        <taxon>Cucujiformia</taxon>
        <taxon>Chrysomeloidea</taxon>
        <taxon>Chrysomelidae</taxon>
        <taxon>Galerucinae</taxon>
        <taxon>Alticini</taxon>
        <taxon>Psylliodes</taxon>
    </lineage>
</organism>
<feature type="chain" id="PRO_5040367175" description="Chaoptin" evidence="4">
    <location>
        <begin position="18"/>
        <end position="1246"/>
    </location>
</feature>
<dbReference type="FunFam" id="3.80.10.10:FF:001164">
    <property type="entry name" value="GH01279p"/>
    <property type="match status" value="1"/>
</dbReference>
<keyword evidence="2 4" id="KW-0732">Signal</keyword>
<dbReference type="GO" id="GO:0031012">
    <property type="term" value="C:extracellular matrix"/>
    <property type="evidence" value="ECO:0007669"/>
    <property type="project" value="TreeGrafter"/>
</dbReference>
<proteinExistence type="predicted"/>
<evidence type="ECO:0000256" key="1">
    <source>
        <dbReference type="ARBA" id="ARBA00022614"/>
    </source>
</evidence>
<dbReference type="SMART" id="SM00369">
    <property type="entry name" value="LRR_TYP"/>
    <property type="match status" value="28"/>
</dbReference>
<evidence type="ECO:0000256" key="2">
    <source>
        <dbReference type="ARBA" id="ARBA00022729"/>
    </source>
</evidence>
<dbReference type="PANTHER" id="PTHR24373">
    <property type="entry name" value="SLIT RELATED LEUCINE-RICH REPEAT NEURONAL PROTEIN"/>
    <property type="match status" value="1"/>
</dbReference>
<dbReference type="OrthoDB" id="10022853at2759"/>
<dbReference type="PANTHER" id="PTHR24373:SF275">
    <property type="entry name" value="TIR DOMAIN-CONTAINING PROTEIN"/>
    <property type="match status" value="1"/>
</dbReference>
<evidence type="ECO:0000256" key="3">
    <source>
        <dbReference type="ARBA" id="ARBA00022737"/>
    </source>
</evidence>
<dbReference type="Pfam" id="PF00560">
    <property type="entry name" value="LRR_1"/>
    <property type="match status" value="1"/>
</dbReference>
<dbReference type="Pfam" id="PF13855">
    <property type="entry name" value="LRR_8"/>
    <property type="match status" value="8"/>
</dbReference>
<evidence type="ECO:0008006" key="7">
    <source>
        <dbReference type="Google" id="ProtNLM"/>
    </source>
</evidence>
<dbReference type="InterPro" id="IPR003591">
    <property type="entry name" value="Leu-rich_rpt_typical-subtyp"/>
</dbReference>
<keyword evidence="6" id="KW-1185">Reference proteome</keyword>
<dbReference type="PRINTS" id="PR00019">
    <property type="entry name" value="LEURICHRPT"/>
</dbReference>
<dbReference type="Gene3D" id="3.80.10.10">
    <property type="entry name" value="Ribonuclease Inhibitor"/>
    <property type="match status" value="8"/>
</dbReference>
<dbReference type="SMART" id="SM00365">
    <property type="entry name" value="LRR_SD22"/>
    <property type="match status" value="9"/>
</dbReference>